<dbReference type="Gene3D" id="3.90.550.10">
    <property type="entry name" value="Spore Coat Polysaccharide Biosynthesis Protein SpsA, Chain A"/>
    <property type="match status" value="1"/>
</dbReference>
<dbReference type="InterPro" id="IPR050587">
    <property type="entry name" value="GNT1/Glycosyltrans_8"/>
</dbReference>
<dbReference type="Pfam" id="PF01501">
    <property type="entry name" value="Glyco_transf_8"/>
    <property type="match status" value="1"/>
</dbReference>
<dbReference type="CAZy" id="GT8">
    <property type="family name" value="Glycosyltransferase Family 8"/>
</dbReference>
<sequence length="275" mass="31752">MFAYVTLVMLGDEYVRGAIALAKSLLCSGTPHDLVCMVTRDVSETAVGLLSEYYKVVVVDYLRYRCPPMLTKRQNQVYGPWIDCAFTKWQCLMLTHYTKIVYLDADHLVLKNIDHLFDLNAPAMCFADDNYGYYDRLCFGDRIEPATLASYMRLNKILCKGGTVLFKPDERLHFTIVSLLNDTNECLTKSYYHNGYDEQVLLQALIALNISVTQLSVLYAWNAGSYHCLRKNVEPLVINYYGDKKPWNARTAQYMDMYIWHYFNDTKFLSSSNVT</sequence>
<evidence type="ECO:0000313" key="1">
    <source>
        <dbReference type="EMBL" id="ACI43906.1"/>
    </source>
</evidence>
<accession>B6E2B6</accession>
<dbReference type="InterPro" id="IPR002495">
    <property type="entry name" value="Glyco_trans_8"/>
</dbReference>
<dbReference type="InterPro" id="IPR029044">
    <property type="entry name" value="Nucleotide-diphossugar_trans"/>
</dbReference>
<dbReference type="EMBL" id="FJ197339">
    <property type="protein sequence ID" value="ACI43906.1"/>
    <property type="molecule type" value="Genomic_DNA"/>
</dbReference>
<organism evidence="1">
    <name type="scientific">Ophiusa disjungens nucleopolyhedrovirus</name>
    <dbReference type="NCBI Taxonomy" id="521523"/>
    <lineage>
        <taxon>Viruses</taxon>
        <taxon>Viruses incertae sedis</taxon>
        <taxon>Naldaviricetes</taxon>
        <taxon>Lefavirales</taxon>
        <taxon>Baculoviridae</taxon>
        <taxon>Alphabaculovirus</taxon>
    </lineage>
</organism>
<dbReference type="PANTHER" id="PTHR11183">
    <property type="entry name" value="GLYCOGENIN SUBFAMILY MEMBER"/>
    <property type="match status" value="1"/>
</dbReference>
<reference evidence="1" key="1">
    <citation type="submission" date="2008-09" db="EMBL/GenBank/DDBJ databases">
        <authorList>
            <person name="Chang R.L."/>
            <person name="Lin T."/>
            <person name="Zhang Q."/>
            <person name="Zhang Y.H."/>
        </authorList>
    </citation>
    <scope>NUCLEOTIDE SEQUENCE</scope>
    <source>
        <strain evidence="1">OdMNPV-SCAU</strain>
    </source>
</reference>
<dbReference type="GO" id="GO:0016757">
    <property type="term" value="F:glycosyltransferase activity"/>
    <property type="evidence" value="ECO:0007669"/>
    <property type="project" value="InterPro"/>
</dbReference>
<dbReference type="SUPFAM" id="SSF53448">
    <property type="entry name" value="Nucleotide-diphospho-sugar transferases"/>
    <property type="match status" value="1"/>
</dbReference>
<name>B6E2B6_9ABAC</name>
<protein>
    <submittedName>
        <fullName evidence="1">p13</fullName>
    </submittedName>
</protein>
<proteinExistence type="predicted"/>